<dbReference type="KEGG" id="kpie:N5580_19030"/>
<dbReference type="AlphaFoldDB" id="A0AAJ5QMH6"/>
<evidence type="ECO:0000313" key="1">
    <source>
        <dbReference type="EMBL" id="WBG93177.1"/>
    </source>
</evidence>
<proteinExistence type="predicted"/>
<sequence length="85" mass="9597">MENHSPDKMTNIVIGEAVMQLVSAGAEISWRAVTETLQRQLKTEQDSERLMAMRHAINQVHDELRAHYGSHESLSGHPAAERLLH</sequence>
<accession>A0AAJ5QMH6</accession>
<geneLocation type="plasmid" evidence="1 2">
    <name>pGABEKP28_1</name>
</geneLocation>
<gene>
    <name evidence="1" type="ORF">N5580_19030</name>
</gene>
<keyword evidence="1" id="KW-0614">Plasmid</keyword>
<organism evidence="1 2">
    <name type="scientific">Pantoea piersonii</name>
    <dbReference type="NCBI Taxonomy" id="2364647"/>
    <lineage>
        <taxon>Bacteria</taxon>
        <taxon>Pseudomonadati</taxon>
        <taxon>Pseudomonadota</taxon>
        <taxon>Gammaproteobacteria</taxon>
        <taxon>Enterobacterales</taxon>
        <taxon>Erwiniaceae</taxon>
        <taxon>Pantoea</taxon>
    </lineage>
</organism>
<name>A0AAJ5QMH6_9GAMM</name>
<protein>
    <submittedName>
        <fullName evidence="1">Uncharacterized protein</fullName>
    </submittedName>
</protein>
<dbReference type="GeneID" id="78234945"/>
<evidence type="ECO:0000313" key="2">
    <source>
        <dbReference type="Proteomes" id="UP001211544"/>
    </source>
</evidence>
<reference evidence="1 2" key="1">
    <citation type="journal article" date="2022" name="J Glob Antimicrob Resist">
        <title>First complete genome of a multidrug resistant strain of the novel human pathogen Kalamiella piersonii (GABEKP28) identified in human saliva.</title>
        <authorList>
            <person name="McDonagh F."/>
            <person name="Singh N.K."/>
            <person name="Venkateswaran K."/>
            <person name="Lonappan A.M."/>
            <person name="Hallahan B."/>
            <person name="Tuohy A."/>
            <person name="Burke L."/>
            <person name="Kovarova A."/>
            <person name="Miliotis G."/>
        </authorList>
    </citation>
    <scope>NUCLEOTIDE SEQUENCE [LARGE SCALE GENOMIC DNA]</scope>
    <source>
        <strain evidence="1 2">GABEKP28</strain>
    </source>
</reference>
<dbReference type="RefSeq" id="WP_120456510.1">
    <property type="nucleotide sequence ID" value="NZ_CP104759.1"/>
</dbReference>
<keyword evidence="2" id="KW-1185">Reference proteome</keyword>
<dbReference type="EMBL" id="CP104759">
    <property type="protein sequence ID" value="WBG93177.1"/>
    <property type="molecule type" value="Genomic_DNA"/>
</dbReference>
<dbReference type="Proteomes" id="UP001211544">
    <property type="component" value="Plasmid pGABEKP28_1"/>
</dbReference>